<accession>A0AAW2JUU3</accession>
<dbReference type="Pfam" id="PF13456">
    <property type="entry name" value="RVT_3"/>
    <property type="match status" value="1"/>
</dbReference>
<reference evidence="2" key="1">
    <citation type="submission" date="2020-06" db="EMBL/GenBank/DDBJ databases">
        <authorList>
            <person name="Li T."/>
            <person name="Hu X."/>
            <person name="Zhang T."/>
            <person name="Song X."/>
            <person name="Zhang H."/>
            <person name="Dai N."/>
            <person name="Sheng W."/>
            <person name="Hou X."/>
            <person name="Wei L."/>
        </authorList>
    </citation>
    <scope>NUCLEOTIDE SEQUENCE</scope>
    <source>
        <strain evidence="2">G02</strain>
        <tissue evidence="2">Leaf</tissue>
    </source>
</reference>
<dbReference type="AlphaFoldDB" id="A0AAW2JUU3"/>
<gene>
    <name evidence="2" type="ORF">Sradi_6821800</name>
</gene>
<proteinExistence type="predicted"/>
<protein>
    <recommendedName>
        <fullName evidence="1">RNase H type-1 domain-containing protein</fullName>
    </recommendedName>
</protein>
<sequence length="143" mass="16772">MIMAHKAEARHPYSDSQLIVKQVEGVYEAKEENMIQNLQQIAELKTNFENFQLIQILREENVKADYISKLVSTLEECRTRHITIQHLPKPMAPFIIQAISSIENWRTPVIRWLEEKRLPNNNTWETTRLKARAIHFLLQGGPL</sequence>
<dbReference type="InterPro" id="IPR036397">
    <property type="entry name" value="RNaseH_sf"/>
</dbReference>
<dbReference type="InterPro" id="IPR002156">
    <property type="entry name" value="RNaseH_domain"/>
</dbReference>
<dbReference type="InterPro" id="IPR012337">
    <property type="entry name" value="RNaseH-like_sf"/>
</dbReference>
<reference evidence="2" key="2">
    <citation type="journal article" date="2024" name="Plant">
        <title>Genomic evolution and insights into agronomic trait innovations of Sesamum species.</title>
        <authorList>
            <person name="Miao H."/>
            <person name="Wang L."/>
            <person name="Qu L."/>
            <person name="Liu H."/>
            <person name="Sun Y."/>
            <person name="Le M."/>
            <person name="Wang Q."/>
            <person name="Wei S."/>
            <person name="Zheng Y."/>
            <person name="Lin W."/>
            <person name="Duan Y."/>
            <person name="Cao H."/>
            <person name="Xiong S."/>
            <person name="Wang X."/>
            <person name="Wei L."/>
            <person name="Li C."/>
            <person name="Ma Q."/>
            <person name="Ju M."/>
            <person name="Zhao R."/>
            <person name="Li G."/>
            <person name="Mu C."/>
            <person name="Tian Q."/>
            <person name="Mei H."/>
            <person name="Zhang T."/>
            <person name="Gao T."/>
            <person name="Zhang H."/>
        </authorList>
    </citation>
    <scope>NUCLEOTIDE SEQUENCE</scope>
    <source>
        <strain evidence="2">G02</strain>
    </source>
</reference>
<evidence type="ECO:0000259" key="1">
    <source>
        <dbReference type="Pfam" id="PF13456"/>
    </source>
</evidence>
<dbReference type="PANTHER" id="PTHR48475:SF2">
    <property type="entry name" value="RIBONUCLEASE H"/>
    <property type="match status" value="1"/>
</dbReference>
<dbReference type="GO" id="GO:0003676">
    <property type="term" value="F:nucleic acid binding"/>
    <property type="evidence" value="ECO:0007669"/>
    <property type="project" value="InterPro"/>
</dbReference>
<dbReference type="SUPFAM" id="SSF53098">
    <property type="entry name" value="Ribonuclease H-like"/>
    <property type="match status" value="1"/>
</dbReference>
<dbReference type="PANTHER" id="PTHR48475">
    <property type="entry name" value="RIBONUCLEASE H"/>
    <property type="match status" value="1"/>
</dbReference>
<dbReference type="GO" id="GO:0004523">
    <property type="term" value="F:RNA-DNA hybrid ribonuclease activity"/>
    <property type="evidence" value="ECO:0007669"/>
    <property type="project" value="InterPro"/>
</dbReference>
<feature type="domain" description="RNase H type-1" evidence="1">
    <location>
        <begin position="13"/>
        <end position="69"/>
    </location>
</feature>
<comment type="caution">
    <text evidence="2">The sequence shown here is derived from an EMBL/GenBank/DDBJ whole genome shotgun (WGS) entry which is preliminary data.</text>
</comment>
<organism evidence="2">
    <name type="scientific">Sesamum radiatum</name>
    <name type="common">Black benniseed</name>
    <dbReference type="NCBI Taxonomy" id="300843"/>
    <lineage>
        <taxon>Eukaryota</taxon>
        <taxon>Viridiplantae</taxon>
        <taxon>Streptophyta</taxon>
        <taxon>Embryophyta</taxon>
        <taxon>Tracheophyta</taxon>
        <taxon>Spermatophyta</taxon>
        <taxon>Magnoliopsida</taxon>
        <taxon>eudicotyledons</taxon>
        <taxon>Gunneridae</taxon>
        <taxon>Pentapetalae</taxon>
        <taxon>asterids</taxon>
        <taxon>lamiids</taxon>
        <taxon>Lamiales</taxon>
        <taxon>Pedaliaceae</taxon>
        <taxon>Sesamum</taxon>
    </lineage>
</organism>
<dbReference type="Gene3D" id="3.30.420.10">
    <property type="entry name" value="Ribonuclease H-like superfamily/Ribonuclease H"/>
    <property type="match status" value="1"/>
</dbReference>
<evidence type="ECO:0000313" key="2">
    <source>
        <dbReference type="EMBL" id="KAL0297697.1"/>
    </source>
</evidence>
<dbReference type="EMBL" id="JACGWJ010000032">
    <property type="protein sequence ID" value="KAL0297697.1"/>
    <property type="molecule type" value="Genomic_DNA"/>
</dbReference>
<name>A0AAW2JUU3_SESRA</name>